<dbReference type="PANTHER" id="PTHR15599:SF1">
    <property type="entry name" value="RADIAL SPOKE HEAD 14 HOMOLOG"/>
    <property type="match status" value="1"/>
</dbReference>
<accession>A0A803XK82</accession>
<dbReference type="SMART" id="SM00185">
    <property type="entry name" value="ARM"/>
    <property type="match status" value="2"/>
</dbReference>
<proteinExistence type="predicted"/>
<dbReference type="Pfam" id="PF13646">
    <property type="entry name" value="HEAT_2"/>
    <property type="match status" value="1"/>
</dbReference>
<dbReference type="AlphaFoldDB" id="A0A803XK82"/>
<reference evidence="1" key="2">
    <citation type="submission" date="2025-08" db="UniProtKB">
        <authorList>
            <consortium name="Ensembl"/>
        </authorList>
    </citation>
    <scope>IDENTIFICATION</scope>
</reference>
<dbReference type="Proteomes" id="UP000001645">
    <property type="component" value="Chromosome 17"/>
</dbReference>
<organism evidence="1 2">
    <name type="scientific">Meleagris gallopavo</name>
    <name type="common">Wild turkey</name>
    <dbReference type="NCBI Taxonomy" id="9103"/>
    <lineage>
        <taxon>Eukaryota</taxon>
        <taxon>Metazoa</taxon>
        <taxon>Chordata</taxon>
        <taxon>Craniata</taxon>
        <taxon>Vertebrata</taxon>
        <taxon>Euteleostomi</taxon>
        <taxon>Archelosauria</taxon>
        <taxon>Archosauria</taxon>
        <taxon>Dinosauria</taxon>
        <taxon>Saurischia</taxon>
        <taxon>Theropoda</taxon>
        <taxon>Coelurosauria</taxon>
        <taxon>Aves</taxon>
        <taxon>Neognathae</taxon>
        <taxon>Galloanserae</taxon>
        <taxon>Galliformes</taxon>
        <taxon>Phasianidae</taxon>
        <taxon>Meleagridinae</taxon>
        <taxon>Meleagris</taxon>
    </lineage>
</organism>
<dbReference type="InterPro" id="IPR011989">
    <property type="entry name" value="ARM-like"/>
</dbReference>
<reference evidence="1" key="3">
    <citation type="submission" date="2025-09" db="UniProtKB">
        <authorList>
            <consortium name="Ensembl"/>
        </authorList>
    </citation>
    <scope>IDENTIFICATION</scope>
</reference>
<dbReference type="SUPFAM" id="SSF48371">
    <property type="entry name" value="ARM repeat"/>
    <property type="match status" value="1"/>
</dbReference>
<dbReference type="Ensembl" id="ENSMGAT00000021205.1">
    <property type="protein sequence ID" value="ENSMGAP00000019928.1"/>
    <property type="gene ID" value="ENSMGAG00000020140.1"/>
</dbReference>
<evidence type="ECO:0000313" key="2">
    <source>
        <dbReference type="Proteomes" id="UP000001645"/>
    </source>
</evidence>
<dbReference type="InterPro" id="IPR042856">
    <property type="entry name" value="RSP14"/>
</dbReference>
<protein>
    <recommendedName>
        <fullName evidence="3">Radial spoke head 14 homolog</fullName>
    </recommendedName>
</protein>
<dbReference type="GeneTree" id="ENSGT00500000044989"/>
<sequence>MMVEIINAFTSSPESPPAGAVDILRAGLIPLLILKLKTESDEIQELILGTLSNCLRVEASEALASDVITILKEKLTHPSVTIRSKAAQVILEIGTHPEGKSTVCEEVIPLLVSLLEDADPEVQASAAGALMFATIKPKALRAEAIPRLLKLVAEENSKARLSAIKTLTMLAEVAEGRRKLLECTNTFQQCLRDPSEAVRRAAEIAIRVIQWKPF</sequence>
<dbReference type="PANTHER" id="PTHR15599">
    <property type="entry name" value="RTDR1"/>
    <property type="match status" value="1"/>
</dbReference>
<dbReference type="InterPro" id="IPR016024">
    <property type="entry name" value="ARM-type_fold"/>
</dbReference>
<dbReference type="InterPro" id="IPR000225">
    <property type="entry name" value="Armadillo"/>
</dbReference>
<name>A0A803XK82_MELGA</name>
<keyword evidence="2" id="KW-1185">Reference proteome</keyword>
<evidence type="ECO:0008006" key="3">
    <source>
        <dbReference type="Google" id="ProtNLM"/>
    </source>
</evidence>
<dbReference type="Gene3D" id="1.25.10.10">
    <property type="entry name" value="Leucine-rich Repeat Variant"/>
    <property type="match status" value="1"/>
</dbReference>
<reference evidence="1 2" key="1">
    <citation type="journal article" date="2010" name="PLoS Biol.">
        <title>Multi-platform next-generation sequencing of the domestic turkey (Meleagris gallopavo): genome assembly and analysis.</title>
        <authorList>
            <person name="Dalloul R.A."/>
            <person name="Long J.A."/>
            <person name="Zimin A.V."/>
            <person name="Aslam L."/>
            <person name="Beal K."/>
            <person name="Blomberg L.A."/>
            <person name="Bouffard P."/>
            <person name="Burt D.W."/>
            <person name="Crasta O."/>
            <person name="Crooijmans R.P."/>
            <person name="Cooper K."/>
            <person name="Coulombe R.A."/>
            <person name="De S."/>
            <person name="Delany M.E."/>
            <person name="Dodgson J.B."/>
            <person name="Dong J.J."/>
            <person name="Evans C."/>
            <person name="Frederickson K.M."/>
            <person name="Flicek P."/>
            <person name="Florea L."/>
            <person name="Folkerts O."/>
            <person name="Groenen M.A."/>
            <person name="Harkins T.T."/>
            <person name="Herrero J."/>
            <person name="Hoffmann S."/>
            <person name="Megens H.J."/>
            <person name="Jiang A."/>
            <person name="de Jong P."/>
            <person name="Kaiser P."/>
            <person name="Kim H."/>
            <person name="Kim K.W."/>
            <person name="Kim S."/>
            <person name="Langenberger D."/>
            <person name="Lee M.K."/>
            <person name="Lee T."/>
            <person name="Mane S."/>
            <person name="Marcais G."/>
            <person name="Marz M."/>
            <person name="McElroy A.P."/>
            <person name="Modise T."/>
            <person name="Nefedov M."/>
            <person name="Notredame C."/>
            <person name="Paton I.R."/>
            <person name="Payne W.S."/>
            <person name="Pertea G."/>
            <person name="Prickett D."/>
            <person name="Puiu D."/>
            <person name="Qioa D."/>
            <person name="Raineri E."/>
            <person name="Ruffier M."/>
            <person name="Salzberg S.L."/>
            <person name="Schatz M.C."/>
            <person name="Scheuring C."/>
            <person name="Schmidt C.J."/>
            <person name="Schroeder S."/>
            <person name="Searle S.M."/>
            <person name="Smith E.J."/>
            <person name="Smith J."/>
            <person name="Sonstegard T.S."/>
            <person name="Stadler P.F."/>
            <person name="Tafer H."/>
            <person name="Tu Z.J."/>
            <person name="Van Tassell C.P."/>
            <person name="Vilella A.J."/>
            <person name="Williams K.P."/>
            <person name="Yorke J.A."/>
            <person name="Zhang L."/>
            <person name="Zhang H.B."/>
            <person name="Zhang X."/>
            <person name="Zhang Y."/>
            <person name="Reed K.M."/>
        </authorList>
    </citation>
    <scope>NUCLEOTIDE SEQUENCE [LARGE SCALE GENOMIC DNA]</scope>
</reference>
<gene>
    <name evidence="1" type="primary">RSPH14</name>
</gene>
<evidence type="ECO:0000313" key="1">
    <source>
        <dbReference type="Ensembl" id="ENSMGAP00000019928.1"/>
    </source>
</evidence>